<protein>
    <recommendedName>
        <fullName evidence="3">C2H2-type domain-containing protein</fullName>
    </recommendedName>
</protein>
<gene>
    <name evidence="1" type="ORF">NQ318_014141</name>
</gene>
<proteinExistence type="predicted"/>
<dbReference type="EMBL" id="JAPWTK010000482">
    <property type="protein sequence ID" value="KAJ8939576.1"/>
    <property type="molecule type" value="Genomic_DNA"/>
</dbReference>
<dbReference type="Gene3D" id="3.30.160.60">
    <property type="entry name" value="Classic Zinc Finger"/>
    <property type="match status" value="1"/>
</dbReference>
<dbReference type="Pfam" id="PF13909">
    <property type="entry name" value="zf-H2C2_5"/>
    <property type="match status" value="1"/>
</dbReference>
<evidence type="ECO:0000313" key="1">
    <source>
        <dbReference type="EMBL" id="KAJ8939576.1"/>
    </source>
</evidence>
<reference evidence="1" key="1">
    <citation type="journal article" date="2023" name="Insect Mol. Biol.">
        <title>Genome sequencing provides insights into the evolution of gene families encoding plant cell wall-degrading enzymes in longhorned beetles.</title>
        <authorList>
            <person name="Shin N.R."/>
            <person name="Okamura Y."/>
            <person name="Kirsch R."/>
            <person name="Pauchet Y."/>
        </authorList>
    </citation>
    <scope>NUCLEOTIDE SEQUENCE</scope>
    <source>
        <strain evidence="1">AMC_N1</strain>
    </source>
</reference>
<organism evidence="1 2">
    <name type="scientific">Aromia moschata</name>
    <dbReference type="NCBI Taxonomy" id="1265417"/>
    <lineage>
        <taxon>Eukaryota</taxon>
        <taxon>Metazoa</taxon>
        <taxon>Ecdysozoa</taxon>
        <taxon>Arthropoda</taxon>
        <taxon>Hexapoda</taxon>
        <taxon>Insecta</taxon>
        <taxon>Pterygota</taxon>
        <taxon>Neoptera</taxon>
        <taxon>Endopterygota</taxon>
        <taxon>Coleoptera</taxon>
        <taxon>Polyphaga</taxon>
        <taxon>Cucujiformia</taxon>
        <taxon>Chrysomeloidea</taxon>
        <taxon>Cerambycidae</taxon>
        <taxon>Cerambycinae</taxon>
        <taxon>Callichromatini</taxon>
        <taxon>Aromia</taxon>
    </lineage>
</organism>
<dbReference type="Proteomes" id="UP001162162">
    <property type="component" value="Unassembled WGS sequence"/>
</dbReference>
<comment type="caution">
    <text evidence="1">The sequence shown here is derived from an EMBL/GenBank/DDBJ whole genome shotgun (WGS) entry which is preliminary data.</text>
</comment>
<evidence type="ECO:0008006" key="3">
    <source>
        <dbReference type="Google" id="ProtNLM"/>
    </source>
</evidence>
<accession>A0AAV8XKK1</accession>
<evidence type="ECO:0000313" key="2">
    <source>
        <dbReference type="Proteomes" id="UP001162162"/>
    </source>
</evidence>
<sequence length="75" mass="8793">MLTHKDISEVMTYQCAICPYKTKFKRNLTQHLLIHKDASKCLILQGETKNLFKRTHANSQKCFWNNNLGLHSVFL</sequence>
<name>A0AAV8XKK1_9CUCU</name>
<keyword evidence="2" id="KW-1185">Reference proteome</keyword>
<dbReference type="AlphaFoldDB" id="A0AAV8XKK1"/>